<dbReference type="Proteomes" id="UP000198841">
    <property type="component" value="Unassembled WGS sequence"/>
</dbReference>
<accession>A0A1I3Z2B1</accession>
<organism evidence="1 2">
    <name type="scientific">Candidatus Pantoea symbiotica</name>
    <dbReference type="NCBI Taxonomy" id="1884370"/>
    <lineage>
        <taxon>Bacteria</taxon>
        <taxon>Pseudomonadati</taxon>
        <taxon>Pseudomonadota</taxon>
        <taxon>Gammaproteobacteria</taxon>
        <taxon>Enterobacterales</taxon>
        <taxon>Erwiniaceae</taxon>
        <taxon>Pantoea</taxon>
    </lineage>
</organism>
<dbReference type="EMBL" id="FOSD01000006">
    <property type="protein sequence ID" value="SFK38185.1"/>
    <property type="molecule type" value="Genomic_DNA"/>
</dbReference>
<gene>
    <name evidence="1" type="ORF">SAMN05518863_106327</name>
</gene>
<reference evidence="1 2" key="1">
    <citation type="submission" date="2016-10" db="EMBL/GenBank/DDBJ databases">
        <authorList>
            <person name="Varghese N."/>
            <person name="Submissions S."/>
        </authorList>
    </citation>
    <scope>NUCLEOTIDE SEQUENCE [LARGE SCALE GENOMIC DNA]</scope>
    <source>
        <strain evidence="1 2">YR512</strain>
    </source>
</reference>
<evidence type="ECO:0000313" key="2">
    <source>
        <dbReference type="Proteomes" id="UP000198841"/>
    </source>
</evidence>
<proteinExistence type="predicted"/>
<sequence length="70" mass="8316">MKLTTTDFYVFAQEDSEGCCDLHRESCRMAPAYDNRVFMGSFYSPEHAWQYFHTHHPNSRAVFCLLCMRE</sequence>
<protein>
    <submittedName>
        <fullName evidence="1">Uncharacterized protein</fullName>
    </submittedName>
</protein>
<keyword evidence="2" id="KW-1185">Reference proteome</keyword>
<evidence type="ECO:0000313" key="1">
    <source>
        <dbReference type="EMBL" id="SFK38185.1"/>
    </source>
</evidence>
<comment type="caution">
    <text evidence="1">The sequence shown here is derived from an EMBL/GenBank/DDBJ whole genome shotgun (WGS) entry which is preliminary data.</text>
</comment>
<name>A0A1I3Z2B1_9GAMM</name>